<feature type="transmembrane region" description="Helical" evidence="1">
    <location>
        <begin position="44"/>
        <end position="60"/>
    </location>
</feature>
<evidence type="ECO:0000256" key="1">
    <source>
        <dbReference type="SAM" id="Phobius"/>
    </source>
</evidence>
<dbReference type="EMBL" id="GFPF01001646">
    <property type="protein sequence ID" value="MAA12792.1"/>
    <property type="molecule type" value="Transcribed_RNA"/>
</dbReference>
<keyword evidence="1" id="KW-0812">Transmembrane</keyword>
<protein>
    <submittedName>
        <fullName evidence="2">Uncharacterized protein</fullName>
    </submittedName>
</protein>
<reference evidence="2" key="1">
    <citation type="journal article" date="2017" name="Parasit. Vectors">
        <title>Sialotranscriptomics of Rhipicephalus zambeziensis reveals intricate expression profiles of secretory proteins and suggests tight temporal transcriptional regulation during blood-feeding.</title>
        <authorList>
            <person name="de Castro M.H."/>
            <person name="de Klerk D."/>
            <person name="Pienaar R."/>
            <person name="Rees D.J.G."/>
            <person name="Mans B.J."/>
        </authorList>
    </citation>
    <scope>NUCLEOTIDE SEQUENCE</scope>
    <source>
        <tissue evidence="2">Salivary glands</tissue>
    </source>
</reference>
<sequence>MFNIQKVPDSLLALFDLCSIRYQKLLFAHPFTEAIVKARNRHNTILWTCFLLIDILYGYAMYHTTNIFFCTMCILAVIVAANYSDSQKVAPCVAVWP</sequence>
<feature type="transmembrane region" description="Helical" evidence="1">
    <location>
        <begin position="66"/>
        <end position="83"/>
    </location>
</feature>
<keyword evidence="1" id="KW-1133">Transmembrane helix</keyword>
<organism evidence="2">
    <name type="scientific">Rhipicephalus zambeziensis</name>
    <dbReference type="NCBI Taxonomy" id="60191"/>
    <lineage>
        <taxon>Eukaryota</taxon>
        <taxon>Metazoa</taxon>
        <taxon>Ecdysozoa</taxon>
        <taxon>Arthropoda</taxon>
        <taxon>Chelicerata</taxon>
        <taxon>Arachnida</taxon>
        <taxon>Acari</taxon>
        <taxon>Parasitiformes</taxon>
        <taxon>Ixodida</taxon>
        <taxon>Ixodoidea</taxon>
        <taxon>Ixodidae</taxon>
        <taxon>Rhipicephalinae</taxon>
        <taxon>Rhipicephalus</taxon>
        <taxon>Rhipicephalus</taxon>
    </lineage>
</organism>
<evidence type="ECO:0000313" key="2">
    <source>
        <dbReference type="EMBL" id="MAA12792.1"/>
    </source>
</evidence>
<keyword evidence="1" id="KW-0472">Membrane</keyword>
<name>A0A224YG63_9ACAR</name>
<dbReference type="AlphaFoldDB" id="A0A224YG63"/>
<proteinExistence type="predicted"/>
<accession>A0A224YG63</accession>